<dbReference type="eggNOG" id="COG0769">
    <property type="taxonomic scope" value="Bacteria"/>
</dbReference>
<dbReference type="GO" id="GO:0005524">
    <property type="term" value="F:ATP binding"/>
    <property type="evidence" value="ECO:0007669"/>
    <property type="project" value="UniProtKB-UniRule"/>
</dbReference>
<evidence type="ECO:0000256" key="2">
    <source>
        <dbReference type="ARBA" id="ARBA00022618"/>
    </source>
</evidence>
<feature type="domain" description="Mur ligase N-terminal catalytic" evidence="9">
    <location>
        <begin position="23"/>
        <end position="96"/>
    </location>
</feature>
<feature type="binding site" evidence="7">
    <location>
        <position position="187"/>
    </location>
    <ligand>
        <name>UDP-N-acetyl-alpha-D-muramoyl-L-alanyl-D-glutamate</name>
        <dbReference type="ChEBI" id="CHEBI:83900"/>
    </ligand>
</feature>
<comment type="similarity">
    <text evidence="1 7">Belongs to the MurCDEF family. MurE subfamily.</text>
</comment>
<dbReference type="GO" id="GO:0071555">
    <property type="term" value="P:cell wall organization"/>
    <property type="evidence" value="ECO:0007669"/>
    <property type="project" value="UniProtKB-KW"/>
</dbReference>
<feature type="binding site" evidence="7">
    <location>
        <position position="455"/>
    </location>
    <ligand>
        <name>meso-2,6-diaminopimelate</name>
        <dbReference type="ChEBI" id="CHEBI:57791"/>
    </ligand>
</feature>
<proteinExistence type="inferred from homology"/>
<comment type="pathway">
    <text evidence="7 8">Cell wall biogenesis; peptidoglycan biosynthesis.</text>
</comment>
<sequence>MQLSELLYKTKLQSVSGNTALDITAVCIDSRKITPGCVFIAVRGGVDGHQFIDNAVQNGAIAVVCETLPENRKEGVVYVQVESSAAAAGIIAHNFYGRPSEKLKLTGVTGTNGKTTIATLLYKLFSKLGYACGLISTVQNLVGNELLEATHTTPDPVSLNRLLAYMVEQGCAYAFMEVSSHAIHQHRVAGLEFAGAVFSNITHDHLDYHKTFDEYIRVKKAFFDALPKQAFALTNIDDKRGLVMTQNASATVKTYSLKAVSDFKGKIIDNNIMGLHMMVNDQEVHFRLIGEFNAYNLLAVYGAAVCLGEDKLQVLQTLSMLSGAAGRFDYIISAKDKVIGIVDYAHTPDALLNVLATIKKLRKGFEQVITVVGCGGNRDKTKRPIMAEVACEYSDRIILTSDNPRNEDPQDIIRDMEAGVNAGCRRKCLSIVDRKEAIKTAISLANAEDIVLVAGKGHETYQEINGVRNHFDDKETVKEIFELLEK</sequence>
<keyword evidence="7" id="KW-0067">ATP-binding</keyword>
<reference evidence="12 13" key="1">
    <citation type="submission" date="2013-12" db="EMBL/GenBank/DDBJ databases">
        <authorList>
            <consortium name="DOE Joint Genome Institute"/>
            <person name="Eisen J."/>
            <person name="Huntemann M."/>
            <person name="Han J."/>
            <person name="Chen A."/>
            <person name="Kyrpides N."/>
            <person name="Mavromatis K."/>
            <person name="Markowitz V."/>
            <person name="Palaniappan K."/>
            <person name="Ivanova N."/>
            <person name="Schaumberg A."/>
            <person name="Pati A."/>
            <person name="Liolios K."/>
            <person name="Nordberg H.P."/>
            <person name="Cantor M.N."/>
            <person name="Hua S.X."/>
            <person name="Woyke T."/>
        </authorList>
    </citation>
    <scope>NUCLEOTIDE SEQUENCE [LARGE SCALE GENOMIC DNA]</scope>
    <source>
        <strain evidence="13">DSM 19437</strain>
    </source>
</reference>
<evidence type="ECO:0000259" key="10">
    <source>
        <dbReference type="Pfam" id="PF02875"/>
    </source>
</evidence>
<keyword evidence="5 7" id="KW-0131">Cell cycle</keyword>
<evidence type="ECO:0000256" key="8">
    <source>
        <dbReference type="RuleBase" id="RU004135"/>
    </source>
</evidence>
<dbReference type="Pfam" id="PF02875">
    <property type="entry name" value="Mur_ligase_C"/>
    <property type="match status" value="1"/>
</dbReference>
<feature type="binding site" evidence="7">
    <location>
        <begin position="152"/>
        <end position="153"/>
    </location>
    <ligand>
        <name>UDP-N-acetyl-alpha-D-muramoyl-L-alanyl-D-glutamate</name>
        <dbReference type="ChEBI" id="CHEBI:83900"/>
    </ligand>
</feature>
<evidence type="ECO:0000256" key="3">
    <source>
        <dbReference type="ARBA" id="ARBA00022960"/>
    </source>
</evidence>
<dbReference type="InterPro" id="IPR036565">
    <property type="entry name" value="Mur-like_cat_sf"/>
</dbReference>
<dbReference type="OrthoDB" id="9800958at2"/>
<dbReference type="UniPathway" id="UPA00219"/>
<accession>W0F1A5</accession>
<keyword evidence="6 7" id="KW-0961">Cell wall biogenesis/degradation</keyword>
<dbReference type="PANTHER" id="PTHR23135:SF4">
    <property type="entry name" value="UDP-N-ACETYLMURAMOYL-L-ALANYL-D-GLUTAMATE--2,6-DIAMINOPIMELATE LIGASE MURE HOMOLOG, CHLOROPLASTIC"/>
    <property type="match status" value="1"/>
</dbReference>
<evidence type="ECO:0000256" key="4">
    <source>
        <dbReference type="ARBA" id="ARBA00022984"/>
    </source>
</evidence>
<dbReference type="InterPro" id="IPR004101">
    <property type="entry name" value="Mur_ligase_C"/>
</dbReference>
<dbReference type="NCBIfam" id="NF001126">
    <property type="entry name" value="PRK00139.1-4"/>
    <property type="match status" value="1"/>
</dbReference>
<dbReference type="Gene3D" id="3.90.190.20">
    <property type="entry name" value="Mur ligase, C-terminal domain"/>
    <property type="match status" value="1"/>
</dbReference>
<feature type="binding site" evidence="7">
    <location>
        <position position="185"/>
    </location>
    <ligand>
        <name>UDP-N-acetyl-alpha-D-muramoyl-L-alanyl-D-glutamate</name>
        <dbReference type="ChEBI" id="CHEBI:83900"/>
    </ligand>
</feature>
<evidence type="ECO:0000256" key="6">
    <source>
        <dbReference type="ARBA" id="ARBA00023316"/>
    </source>
</evidence>
<dbReference type="NCBIfam" id="TIGR01085">
    <property type="entry name" value="murE"/>
    <property type="match status" value="1"/>
</dbReference>
<comment type="subcellular location">
    <subcellularLocation>
        <location evidence="7 8">Cytoplasm</location>
    </subcellularLocation>
</comment>
<feature type="binding site" evidence="7">
    <location>
        <position position="378"/>
    </location>
    <ligand>
        <name>meso-2,6-diaminopimelate</name>
        <dbReference type="ChEBI" id="CHEBI:57791"/>
    </ligand>
</feature>
<dbReference type="GO" id="GO:0005737">
    <property type="term" value="C:cytoplasm"/>
    <property type="evidence" value="ECO:0007669"/>
    <property type="project" value="UniProtKB-SubCell"/>
</dbReference>
<dbReference type="SUPFAM" id="SSF53244">
    <property type="entry name" value="MurD-like peptide ligases, peptide-binding domain"/>
    <property type="match status" value="1"/>
</dbReference>
<evidence type="ECO:0000256" key="5">
    <source>
        <dbReference type="ARBA" id="ARBA00023306"/>
    </source>
</evidence>
<dbReference type="HAMAP" id="MF_00208">
    <property type="entry name" value="MurE"/>
    <property type="match status" value="1"/>
</dbReference>
<evidence type="ECO:0000259" key="9">
    <source>
        <dbReference type="Pfam" id="PF01225"/>
    </source>
</evidence>
<feature type="domain" description="Mur ligase C-terminal" evidence="10">
    <location>
        <begin position="326"/>
        <end position="457"/>
    </location>
</feature>
<dbReference type="InterPro" id="IPR035911">
    <property type="entry name" value="MurE/MurF_N"/>
</dbReference>
<feature type="binding site" evidence="7">
    <location>
        <position position="459"/>
    </location>
    <ligand>
        <name>meso-2,6-diaminopimelate</name>
        <dbReference type="ChEBI" id="CHEBI:57791"/>
    </ligand>
</feature>
<dbReference type="AlphaFoldDB" id="W0F1A5"/>
<keyword evidence="4 7" id="KW-0573">Peptidoglycan synthesis</keyword>
<evidence type="ECO:0000259" key="11">
    <source>
        <dbReference type="Pfam" id="PF08245"/>
    </source>
</evidence>
<comment type="cofactor">
    <cofactor evidence="7">
        <name>Mg(2+)</name>
        <dbReference type="ChEBI" id="CHEBI:18420"/>
    </cofactor>
</comment>
<keyword evidence="7 12" id="KW-0436">Ligase</keyword>
<dbReference type="STRING" id="929713.NIASO_19570"/>
<dbReference type="HOGENOM" id="CLU_022291_4_1_10"/>
<dbReference type="GO" id="GO:0008765">
    <property type="term" value="F:UDP-N-acetylmuramoylalanyl-D-glutamate-2,6-diaminopimelate ligase activity"/>
    <property type="evidence" value="ECO:0007669"/>
    <property type="project" value="UniProtKB-UniRule"/>
</dbReference>
<keyword evidence="7" id="KW-0460">Magnesium</keyword>
<dbReference type="SUPFAM" id="SSF63418">
    <property type="entry name" value="MurE/MurF N-terminal domain"/>
    <property type="match status" value="1"/>
</dbReference>
<dbReference type="RefSeq" id="WP_008588406.1">
    <property type="nucleotide sequence ID" value="NZ_CP007035.1"/>
</dbReference>
<dbReference type="InterPro" id="IPR013221">
    <property type="entry name" value="Mur_ligase_cen"/>
</dbReference>
<dbReference type="PANTHER" id="PTHR23135">
    <property type="entry name" value="MUR LIGASE FAMILY MEMBER"/>
    <property type="match status" value="1"/>
</dbReference>
<comment type="PTM">
    <text evidence="7">Carboxylation is probably crucial for Mg(2+) binding and, consequently, for the gamma-phosphate positioning of ATP.</text>
</comment>
<name>W0F1A5_9BACT</name>
<keyword evidence="7" id="KW-0963">Cytoplasm</keyword>
<dbReference type="GO" id="GO:0009252">
    <property type="term" value="P:peptidoglycan biosynthetic process"/>
    <property type="evidence" value="ECO:0007669"/>
    <property type="project" value="UniProtKB-UniRule"/>
</dbReference>
<evidence type="ECO:0000313" key="13">
    <source>
        <dbReference type="Proteomes" id="UP000003586"/>
    </source>
</evidence>
<dbReference type="InterPro" id="IPR005761">
    <property type="entry name" value="UDP-N-AcMur-Glu-dNH2Pim_ligase"/>
</dbReference>
<feature type="short sequence motif" description="Meso-diaminopimelate recognition motif" evidence="7">
    <location>
        <begin position="402"/>
        <end position="405"/>
    </location>
</feature>
<dbReference type="Pfam" id="PF01225">
    <property type="entry name" value="Mur_ligase"/>
    <property type="match status" value="1"/>
</dbReference>
<dbReference type="InterPro" id="IPR000713">
    <property type="entry name" value="Mur_ligase_N"/>
</dbReference>
<comment type="function">
    <text evidence="7">Catalyzes the addition of meso-diaminopimelic acid to the nucleotide precursor UDP-N-acetylmuramoyl-L-alanyl-D-glutamate (UMAG) in the biosynthesis of bacterial cell-wall peptidoglycan.</text>
</comment>
<dbReference type="GO" id="GO:0051301">
    <property type="term" value="P:cell division"/>
    <property type="evidence" value="ECO:0007669"/>
    <property type="project" value="UniProtKB-KW"/>
</dbReference>
<organism evidence="12 13">
    <name type="scientific">Niabella soli DSM 19437</name>
    <dbReference type="NCBI Taxonomy" id="929713"/>
    <lineage>
        <taxon>Bacteria</taxon>
        <taxon>Pseudomonadati</taxon>
        <taxon>Bacteroidota</taxon>
        <taxon>Chitinophagia</taxon>
        <taxon>Chitinophagales</taxon>
        <taxon>Chitinophagaceae</taxon>
        <taxon>Niabella</taxon>
    </lineage>
</organism>
<evidence type="ECO:0000256" key="1">
    <source>
        <dbReference type="ARBA" id="ARBA00005898"/>
    </source>
</evidence>
<dbReference type="Proteomes" id="UP000003586">
    <property type="component" value="Chromosome"/>
</dbReference>
<keyword evidence="7" id="KW-0547">Nucleotide-binding</keyword>
<keyword evidence="2 7" id="KW-0132">Cell division</keyword>
<comment type="caution">
    <text evidence="7">Lacks conserved residue(s) required for the propagation of feature annotation.</text>
</comment>
<dbReference type="SUPFAM" id="SSF53623">
    <property type="entry name" value="MurD-like peptide ligases, catalytic domain"/>
    <property type="match status" value="1"/>
</dbReference>
<protein>
    <recommendedName>
        <fullName evidence="7">UDP-N-acetylmuramoyl-L-alanyl-D-glutamate--2,6-diaminopimelate ligase</fullName>
        <ecNumber evidence="7">6.3.2.13</ecNumber>
    </recommendedName>
    <alternativeName>
        <fullName evidence="7">Meso-A2pm-adding enzyme</fullName>
    </alternativeName>
    <alternativeName>
        <fullName evidence="7">Meso-diaminopimelate-adding enzyme</fullName>
    </alternativeName>
    <alternativeName>
        <fullName evidence="7">UDP-MurNAc-L-Ala-D-Glu:meso-diaminopimelate ligase</fullName>
    </alternativeName>
    <alternativeName>
        <fullName evidence="7">UDP-MurNAc-tripeptide synthetase</fullName>
    </alternativeName>
    <alternativeName>
        <fullName evidence="7">UDP-N-acetylmuramyl-tripeptide synthetase</fullName>
    </alternativeName>
</protein>
<dbReference type="EC" id="6.3.2.13" evidence="7"/>
<dbReference type="EMBL" id="CP007035">
    <property type="protein sequence ID" value="AHF16782.1"/>
    <property type="molecule type" value="Genomic_DNA"/>
</dbReference>
<dbReference type="Gene3D" id="3.40.1190.10">
    <property type="entry name" value="Mur-like, catalytic domain"/>
    <property type="match status" value="1"/>
</dbReference>
<dbReference type="KEGG" id="nso:NIASO_19570"/>
<feature type="binding site" evidence="7">
    <location>
        <position position="179"/>
    </location>
    <ligand>
        <name>UDP-N-acetyl-alpha-D-muramoyl-L-alanyl-D-glutamate</name>
        <dbReference type="ChEBI" id="CHEBI:83900"/>
    </ligand>
</feature>
<dbReference type="Gene3D" id="3.40.1390.10">
    <property type="entry name" value="MurE/MurF, N-terminal domain"/>
    <property type="match status" value="1"/>
</dbReference>
<feature type="binding site" evidence="7">
    <location>
        <begin position="110"/>
        <end position="116"/>
    </location>
    <ligand>
        <name>ATP</name>
        <dbReference type="ChEBI" id="CHEBI:30616"/>
    </ligand>
</feature>
<feature type="binding site" evidence="7">
    <location>
        <position position="30"/>
    </location>
    <ligand>
        <name>UDP-N-acetyl-alpha-D-muramoyl-L-alanyl-D-glutamate</name>
        <dbReference type="ChEBI" id="CHEBI:83900"/>
    </ligand>
</feature>
<comment type="catalytic activity">
    <reaction evidence="7">
        <text>UDP-N-acetyl-alpha-D-muramoyl-L-alanyl-D-glutamate + meso-2,6-diaminopimelate + ATP = UDP-N-acetyl-alpha-D-muramoyl-L-alanyl-gamma-D-glutamyl-meso-2,6-diaminopimelate + ADP + phosphate + H(+)</text>
        <dbReference type="Rhea" id="RHEA:23676"/>
        <dbReference type="ChEBI" id="CHEBI:15378"/>
        <dbReference type="ChEBI" id="CHEBI:30616"/>
        <dbReference type="ChEBI" id="CHEBI:43474"/>
        <dbReference type="ChEBI" id="CHEBI:57791"/>
        <dbReference type="ChEBI" id="CHEBI:83900"/>
        <dbReference type="ChEBI" id="CHEBI:83905"/>
        <dbReference type="ChEBI" id="CHEBI:456216"/>
        <dbReference type="EC" id="6.3.2.13"/>
    </reaction>
</comment>
<gene>
    <name evidence="7" type="primary">murE</name>
    <name evidence="12" type="ORF">NIASO_19570</name>
</gene>
<dbReference type="Pfam" id="PF08245">
    <property type="entry name" value="Mur_ligase_M"/>
    <property type="match status" value="1"/>
</dbReference>
<feature type="binding site" evidence="7">
    <location>
        <begin position="402"/>
        <end position="405"/>
    </location>
    <ligand>
        <name>meso-2,6-diaminopimelate</name>
        <dbReference type="ChEBI" id="CHEBI:57791"/>
    </ligand>
</feature>
<feature type="domain" description="Mur ligase central" evidence="11">
    <location>
        <begin position="108"/>
        <end position="304"/>
    </location>
</feature>
<evidence type="ECO:0000256" key="7">
    <source>
        <dbReference type="HAMAP-Rule" id="MF_00208"/>
    </source>
</evidence>
<dbReference type="GO" id="GO:0000287">
    <property type="term" value="F:magnesium ion binding"/>
    <property type="evidence" value="ECO:0007669"/>
    <property type="project" value="UniProtKB-UniRule"/>
</dbReference>
<dbReference type="InterPro" id="IPR036615">
    <property type="entry name" value="Mur_ligase_C_dom_sf"/>
</dbReference>
<feature type="modified residue" description="N6-carboxylysine" evidence="7">
    <location>
        <position position="219"/>
    </location>
</feature>
<keyword evidence="3 7" id="KW-0133">Cell shape</keyword>
<keyword evidence="13" id="KW-1185">Reference proteome</keyword>
<dbReference type="GO" id="GO:0008360">
    <property type="term" value="P:regulation of cell shape"/>
    <property type="evidence" value="ECO:0007669"/>
    <property type="project" value="UniProtKB-KW"/>
</dbReference>
<evidence type="ECO:0000313" key="12">
    <source>
        <dbReference type="EMBL" id="AHF16782.1"/>
    </source>
</evidence>